<dbReference type="PANTHER" id="PTHR32063:SF0">
    <property type="entry name" value="SWARMING MOTILITY PROTEIN SWRC"/>
    <property type="match status" value="1"/>
</dbReference>
<gene>
    <name evidence="1" type="ORF">THIOM_002402</name>
</gene>
<dbReference type="PANTHER" id="PTHR32063">
    <property type="match status" value="1"/>
</dbReference>
<dbReference type="AlphaFoldDB" id="A0A176S1J6"/>
<dbReference type="Proteomes" id="UP000076962">
    <property type="component" value="Unassembled WGS sequence"/>
</dbReference>
<evidence type="ECO:0000313" key="1">
    <source>
        <dbReference type="EMBL" id="OAD21824.1"/>
    </source>
</evidence>
<feature type="non-terminal residue" evidence="1">
    <location>
        <position position="110"/>
    </location>
</feature>
<organism evidence="1 2">
    <name type="scientific">Candidatus Thiomargarita nelsonii</name>
    <dbReference type="NCBI Taxonomy" id="1003181"/>
    <lineage>
        <taxon>Bacteria</taxon>
        <taxon>Pseudomonadati</taxon>
        <taxon>Pseudomonadota</taxon>
        <taxon>Gammaproteobacteria</taxon>
        <taxon>Thiotrichales</taxon>
        <taxon>Thiotrichaceae</taxon>
        <taxon>Thiomargarita</taxon>
    </lineage>
</organism>
<accession>A0A176S1J6</accession>
<dbReference type="Gene3D" id="3.30.70.1430">
    <property type="entry name" value="Multidrug efflux transporter AcrB pore domain"/>
    <property type="match status" value="1"/>
</dbReference>
<name>A0A176S1J6_9GAMM</name>
<keyword evidence="2" id="KW-1185">Reference proteome</keyword>
<dbReference type="Pfam" id="PF00873">
    <property type="entry name" value="ACR_tran"/>
    <property type="match status" value="1"/>
</dbReference>
<evidence type="ECO:0000313" key="2">
    <source>
        <dbReference type="Proteomes" id="UP000076962"/>
    </source>
</evidence>
<dbReference type="EMBL" id="LUTY01001368">
    <property type="protein sequence ID" value="OAD21824.1"/>
    <property type="molecule type" value="Genomic_DNA"/>
</dbReference>
<reference evidence="1 2" key="1">
    <citation type="submission" date="2016-05" db="EMBL/GenBank/DDBJ databases">
        <title>Single-cell genome of chain-forming Candidatus Thiomargarita nelsonii and comparison to other large sulfur-oxidizing bacteria.</title>
        <authorList>
            <person name="Winkel M."/>
            <person name="Salman V."/>
            <person name="Woyke T."/>
            <person name="Schulz-Vogt H."/>
            <person name="Richter M."/>
            <person name="Flood B."/>
            <person name="Bailey J."/>
            <person name="Amann R."/>
            <person name="Mussmann M."/>
        </authorList>
    </citation>
    <scope>NUCLEOTIDE SEQUENCE [LARGE SCALE GENOMIC DNA]</scope>
    <source>
        <strain evidence="1 2">THI036</strain>
    </source>
</reference>
<dbReference type="Gene3D" id="1.20.1640.10">
    <property type="entry name" value="Multidrug efflux transporter AcrB transmembrane domain"/>
    <property type="match status" value="1"/>
</dbReference>
<dbReference type="GO" id="GO:0005886">
    <property type="term" value="C:plasma membrane"/>
    <property type="evidence" value="ECO:0007669"/>
    <property type="project" value="TreeGrafter"/>
</dbReference>
<sequence>MLLSGVWALSKLNTQFLPNFALDFIVVTVVWTGSTAEDVEISITRPIEQELRTLDHVRKMNSTSTNGFSTIVLEYEESTDMGWALDQVKEKVGQTEIWIGAPTSTSRRQP</sequence>
<dbReference type="GO" id="GO:0042910">
    <property type="term" value="F:xenobiotic transmembrane transporter activity"/>
    <property type="evidence" value="ECO:0007669"/>
    <property type="project" value="TreeGrafter"/>
</dbReference>
<proteinExistence type="predicted"/>
<comment type="caution">
    <text evidence="1">The sequence shown here is derived from an EMBL/GenBank/DDBJ whole genome shotgun (WGS) entry which is preliminary data.</text>
</comment>
<dbReference type="SUPFAM" id="SSF82693">
    <property type="entry name" value="Multidrug efflux transporter AcrB pore domain, PN1, PN2, PC1 and PC2 subdomains"/>
    <property type="match status" value="1"/>
</dbReference>
<protein>
    <submittedName>
        <fullName evidence="1">Acriflavin resistance protein</fullName>
    </submittedName>
</protein>
<dbReference type="InterPro" id="IPR001036">
    <property type="entry name" value="Acrflvin-R"/>
</dbReference>